<dbReference type="VEuPathDB" id="MicrosporidiaDB:AEWQ_021010"/>
<evidence type="ECO:0000256" key="4">
    <source>
        <dbReference type="ARBA" id="ARBA00022737"/>
    </source>
</evidence>
<keyword evidence="3 5" id="KW-0808">Transferase</keyword>
<dbReference type="VEuPathDB" id="MicrosporidiaDB:AEWD_021040"/>
<dbReference type="GO" id="GO:0005737">
    <property type="term" value="C:cytoplasm"/>
    <property type="evidence" value="ECO:0007669"/>
    <property type="project" value="TreeGrafter"/>
</dbReference>
<dbReference type="Gene3D" id="1.25.40.120">
    <property type="entry name" value="Protein prenylyltransferase"/>
    <property type="match status" value="1"/>
</dbReference>
<dbReference type="PANTHER" id="PTHR11129">
    <property type="entry name" value="PROTEIN FARNESYLTRANSFERASE ALPHA SUBUNIT/RAB GERANYLGERANYL TRANSFERASE ALPHA SUBUNIT"/>
    <property type="match status" value="1"/>
</dbReference>
<keyword evidence="2" id="KW-0637">Prenyltransferase</keyword>
<name>M1KK11_ENCCN</name>
<dbReference type="InterPro" id="IPR002088">
    <property type="entry name" value="Prenyl_trans_a"/>
</dbReference>
<gene>
    <name evidence="5" type="ORF">ECU02_1060</name>
</gene>
<proteinExistence type="inferred from homology"/>
<comment type="similarity">
    <text evidence="1">Belongs to the protein prenyltransferase subunit alpha family.</text>
</comment>
<dbReference type="PROSITE" id="PS51147">
    <property type="entry name" value="PFTA"/>
    <property type="match status" value="2"/>
</dbReference>
<dbReference type="Pfam" id="PF01239">
    <property type="entry name" value="PPTA"/>
    <property type="match status" value="2"/>
</dbReference>
<dbReference type="VEuPathDB" id="MicrosporidiaDB:AEWR_021020"/>
<organism evidence="5">
    <name type="scientific">Encephalitozoon cuniculi</name>
    <name type="common">Microsporidian parasite</name>
    <dbReference type="NCBI Taxonomy" id="6035"/>
    <lineage>
        <taxon>Eukaryota</taxon>
        <taxon>Fungi</taxon>
        <taxon>Fungi incertae sedis</taxon>
        <taxon>Microsporidia</taxon>
        <taxon>Unikaryonidae</taxon>
        <taxon>Encephalitozoon</taxon>
    </lineage>
</organism>
<evidence type="ECO:0000256" key="2">
    <source>
        <dbReference type="ARBA" id="ARBA00022602"/>
    </source>
</evidence>
<evidence type="ECO:0000256" key="1">
    <source>
        <dbReference type="ARBA" id="ARBA00006734"/>
    </source>
</evidence>
<protein>
    <submittedName>
        <fullName evidence="5">Protein farnesyl transferase alpha subunit</fullName>
    </submittedName>
</protein>
<evidence type="ECO:0000256" key="3">
    <source>
        <dbReference type="ARBA" id="ARBA00022679"/>
    </source>
</evidence>
<dbReference type="VEuPathDB" id="MicrosporidiaDB:ECU02_1060"/>
<dbReference type="EMBL" id="KC513608">
    <property type="protein sequence ID" value="AGE95561.1"/>
    <property type="molecule type" value="Genomic_DNA"/>
</dbReference>
<keyword evidence="4" id="KW-0677">Repeat</keyword>
<reference evidence="5" key="1">
    <citation type="journal article" date="2013" name="Eukaryot. Cell">
        <title>Extremely Reduced Levels of Heterozygosity in the Vertebrate Pathogen Encephalitozoon cuniculi.</title>
        <authorList>
            <person name="Selman M."/>
            <person name="Sak B."/>
            <person name="Kvac M."/>
            <person name="Farinelli L."/>
            <person name="Weiss L.M."/>
            <person name="Corradi N."/>
        </authorList>
    </citation>
    <scope>NUCLEOTIDE SEQUENCE</scope>
</reference>
<dbReference type="GO" id="GO:0008318">
    <property type="term" value="F:protein prenyltransferase activity"/>
    <property type="evidence" value="ECO:0007669"/>
    <property type="project" value="InterPro"/>
</dbReference>
<accession>M1KK11</accession>
<evidence type="ECO:0000313" key="5">
    <source>
        <dbReference type="EMBL" id="AGE95561.1"/>
    </source>
</evidence>
<dbReference type="SUPFAM" id="SSF48439">
    <property type="entry name" value="Protein prenylyltransferase"/>
    <property type="match status" value="1"/>
</dbReference>
<dbReference type="AlphaFoldDB" id="M1KK11"/>
<dbReference type="VEuPathDB" id="MicrosporidiaDB:M970_021020"/>
<sequence>MSFTSSFVITNSFPWDLTLRRFFTGLLSRNFSILSILQRVLSRDSHHPMTGRSHSKKRKPQMIVHNVEEGQYTEDKAALEELLKLRSLPESIEKHMAIVQMVADDYFSWNKLKEHLLSNPSDFGTQLRICENALRGNPKSYQPWHHRKFMMERFQKQREKHLGREDFLTKLLLDSDPRNFHCWNYRMLFLRTRTGRDLFNYSYLHHCSGSEDPLSIIYTDPLDPTCWEYFYIWRERRRMRHGVYIRRYSKHLEIRFEEPFWGKLVFEGGGVERMVSSEFATKIVMIGESVETLGKYRVALNGKEVDLGPEKEDFGFLHEVLEAESRCHGALLALLDYVDEETERASIIERIATLDPARRSYYSTLHGRFYCVYIPGSGE</sequence>